<dbReference type="SUPFAM" id="SSF55781">
    <property type="entry name" value="GAF domain-like"/>
    <property type="match status" value="1"/>
</dbReference>
<dbReference type="Proteomes" id="UP000234331">
    <property type="component" value="Unassembled WGS sequence"/>
</dbReference>
<dbReference type="Pfam" id="PF09339">
    <property type="entry name" value="HTH_IclR"/>
    <property type="match status" value="1"/>
</dbReference>
<protein>
    <submittedName>
        <fullName evidence="6">Transcriptional regulator</fullName>
    </submittedName>
</protein>
<dbReference type="GO" id="GO:0003677">
    <property type="term" value="F:DNA binding"/>
    <property type="evidence" value="ECO:0007669"/>
    <property type="project" value="UniProtKB-KW"/>
</dbReference>
<evidence type="ECO:0000313" key="6">
    <source>
        <dbReference type="EMBL" id="SNQ45719.1"/>
    </source>
</evidence>
<evidence type="ECO:0000313" key="7">
    <source>
        <dbReference type="Proteomes" id="UP000234331"/>
    </source>
</evidence>
<dbReference type="Pfam" id="PF01614">
    <property type="entry name" value="IclR_C"/>
    <property type="match status" value="1"/>
</dbReference>
<keyword evidence="2" id="KW-0238">DNA-binding</keyword>
<evidence type="ECO:0000259" key="4">
    <source>
        <dbReference type="PROSITE" id="PS51077"/>
    </source>
</evidence>
<dbReference type="InterPro" id="IPR036388">
    <property type="entry name" value="WH-like_DNA-bd_sf"/>
</dbReference>
<keyword evidence="7" id="KW-1185">Reference proteome</keyword>
<dbReference type="EMBL" id="FZMO01000013">
    <property type="protein sequence ID" value="SNQ45719.1"/>
    <property type="molecule type" value="Genomic_DNA"/>
</dbReference>
<keyword evidence="3" id="KW-0804">Transcription</keyword>
<evidence type="ECO:0000259" key="5">
    <source>
        <dbReference type="PROSITE" id="PS51078"/>
    </source>
</evidence>
<dbReference type="Gene3D" id="1.10.10.10">
    <property type="entry name" value="Winged helix-like DNA-binding domain superfamily/Winged helix DNA-binding domain"/>
    <property type="match status" value="1"/>
</dbReference>
<proteinExistence type="predicted"/>
<accession>A0A2I2KJ74</accession>
<organism evidence="6 7">
    <name type="scientific">Frankia canadensis</name>
    <dbReference type="NCBI Taxonomy" id="1836972"/>
    <lineage>
        <taxon>Bacteria</taxon>
        <taxon>Bacillati</taxon>
        <taxon>Actinomycetota</taxon>
        <taxon>Actinomycetes</taxon>
        <taxon>Frankiales</taxon>
        <taxon>Frankiaceae</taxon>
        <taxon>Frankia</taxon>
    </lineage>
</organism>
<dbReference type="GO" id="GO:0003700">
    <property type="term" value="F:DNA-binding transcription factor activity"/>
    <property type="evidence" value="ECO:0007669"/>
    <property type="project" value="TreeGrafter"/>
</dbReference>
<dbReference type="InterPro" id="IPR036390">
    <property type="entry name" value="WH_DNA-bd_sf"/>
</dbReference>
<dbReference type="InterPro" id="IPR029016">
    <property type="entry name" value="GAF-like_dom_sf"/>
</dbReference>
<dbReference type="PANTHER" id="PTHR30136">
    <property type="entry name" value="HELIX-TURN-HELIX TRANSCRIPTIONAL REGULATOR, ICLR FAMILY"/>
    <property type="match status" value="1"/>
</dbReference>
<dbReference type="SUPFAM" id="SSF46785">
    <property type="entry name" value="Winged helix' DNA-binding domain"/>
    <property type="match status" value="1"/>
</dbReference>
<evidence type="ECO:0000256" key="1">
    <source>
        <dbReference type="ARBA" id="ARBA00023015"/>
    </source>
</evidence>
<dbReference type="InterPro" id="IPR050707">
    <property type="entry name" value="HTH_MetabolicPath_Reg"/>
</dbReference>
<dbReference type="AlphaFoldDB" id="A0A2I2KJ74"/>
<dbReference type="RefSeq" id="WP_101829851.1">
    <property type="nucleotide sequence ID" value="NZ_FZMO01000013.1"/>
</dbReference>
<dbReference type="OrthoDB" id="4319317at2"/>
<keyword evidence="1" id="KW-0805">Transcription regulation</keyword>
<dbReference type="InterPro" id="IPR014757">
    <property type="entry name" value="Tscrpt_reg_IclR_C"/>
</dbReference>
<sequence>MEQLSGVGVLDKAALVLAAVERGPASLAELVTRTGLTRATAHRLASALEVHRLVGRDDAGRFVAGPRLAAGVGAPLPWELADRADRVLTALRDRTGESTQLYVRRGALRLCVAASERASGLRDTVPVGAVLPMTAGSGAQVLLAFAPGPEPDLLAAAPFDAATLDLVRARGWAESVGERETGLASVSAPVRGEAGAVIAAVSLSGPLERLTRSPGQRHGAAVLAAATQLSAPPLSNARVSNARVNPGPLEIGG</sequence>
<feature type="domain" description="HTH iclR-type" evidence="4">
    <location>
        <begin position="7"/>
        <end position="66"/>
    </location>
</feature>
<feature type="domain" description="IclR-ED" evidence="5">
    <location>
        <begin position="66"/>
        <end position="235"/>
    </location>
</feature>
<evidence type="ECO:0000256" key="3">
    <source>
        <dbReference type="ARBA" id="ARBA00023163"/>
    </source>
</evidence>
<dbReference type="Gene3D" id="3.30.450.40">
    <property type="match status" value="1"/>
</dbReference>
<dbReference type="PANTHER" id="PTHR30136:SF39">
    <property type="entry name" value="TRANSCRIPTIONAL REGULATORY PROTEIN"/>
    <property type="match status" value="1"/>
</dbReference>
<dbReference type="PROSITE" id="PS51078">
    <property type="entry name" value="ICLR_ED"/>
    <property type="match status" value="1"/>
</dbReference>
<dbReference type="SMART" id="SM00346">
    <property type="entry name" value="HTH_ICLR"/>
    <property type="match status" value="1"/>
</dbReference>
<dbReference type="GO" id="GO:0045892">
    <property type="term" value="P:negative regulation of DNA-templated transcription"/>
    <property type="evidence" value="ECO:0007669"/>
    <property type="project" value="TreeGrafter"/>
</dbReference>
<gene>
    <name evidence="6" type="ORF">FRACA_110033</name>
</gene>
<dbReference type="PROSITE" id="PS51077">
    <property type="entry name" value="HTH_ICLR"/>
    <property type="match status" value="1"/>
</dbReference>
<name>A0A2I2KJ74_9ACTN</name>
<dbReference type="InterPro" id="IPR005471">
    <property type="entry name" value="Tscrpt_reg_IclR_N"/>
</dbReference>
<reference evidence="6 7" key="1">
    <citation type="submission" date="2017-06" db="EMBL/GenBank/DDBJ databases">
        <authorList>
            <person name="Kim H.J."/>
            <person name="Triplett B.A."/>
        </authorList>
    </citation>
    <scope>NUCLEOTIDE SEQUENCE [LARGE SCALE GENOMIC DNA]</scope>
    <source>
        <strain evidence="6">FRACA_ARgP5</strain>
    </source>
</reference>
<evidence type="ECO:0000256" key="2">
    <source>
        <dbReference type="ARBA" id="ARBA00023125"/>
    </source>
</evidence>